<dbReference type="Gene3D" id="3.40.50.1010">
    <property type="entry name" value="5'-nuclease"/>
    <property type="match status" value="1"/>
</dbReference>
<feature type="domain" description="Nin one binding (NOB1) Zn-ribbon-like" evidence="10">
    <location>
        <begin position="349"/>
        <end position="424"/>
    </location>
</feature>
<dbReference type="FunCoup" id="G8YDU4">
    <property type="interactions" value="1734"/>
</dbReference>
<dbReference type="OMA" id="GYELECE"/>
<dbReference type="GO" id="GO:0016787">
    <property type="term" value="F:hydrolase activity"/>
    <property type="evidence" value="ECO:0007669"/>
    <property type="project" value="UniProtKB-KW"/>
</dbReference>
<evidence type="ECO:0000256" key="5">
    <source>
        <dbReference type="ARBA" id="ARBA00022833"/>
    </source>
</evidence>
<dbReference type="Gene3D" id="6.20.210.10">
    <property type="entry name" value="Nin one binding (NOB1), Zn-ribbon-like"/>
    <property type="match status" value="1"/>
</dbReference>
<feature type="compositionally biased region" description="Basic and acidic residues" evidence="9">
    <location>
        <begin position="141"/>
        <end position="180"/>
    </location>
</feature>
<keyword evidence="2" id="KW-0540">Nuclease</keyword>
<dbReference type="GO" id="GO:0030490">
    <property type="term" value="P:maturation of SSU-rRNA"/>
    <property type="evidence" value="ECO:0007669"/>
    <property type="project" value="TreeGrafter"/>
</dbReference>
<feature type="domain" description="Ribonuclease PIN" evidence="11">
    <location>
        <begin position="16"/>
        <end position="104"/>
    </location>
</feature>
<comment type="subcellular location">
    <subcellularLocation>
        <location evidence="7">Nucleus</location>
        <location evidence="7">Nucleolus</location>
    </subcellularLocation>
</comment>
<feature type="region of interest" description="Disordered" evidence="9">
    <location>
        <begin position="136"/>
        <end position="267"/>
    </location>
</feature>
<dbReference type="InterPro" id="IPR014881">
    <property type="entry name" value="NOB1_Zn-bd"/>
</dbReference>
<dbReference type="OrthoDB" id="446759at2759"/>
<dbReference type="STRING" id="559304.G8YDU4"/>
<keyword evidence="3 7" id="KW-0479">Metal-binding</keyword>
<feature type="compositionally biased region" description="Polar residues" evidence="9">
    <location>
        <begin position="198"/>
        <end position="208"/>
    </location>
</feature>
<dbReference type="InParanoid" id="G8YDU4"/>
<dbReference type="FunFam" id="3.40.50.1010:FF:000020">
    <property type="entry name" value="20S-pre-rRNA D-site endonuclease NOB1"/>
    <property type="match status" value="1"/>
</dbReference>
<dbReference type="Pfam" id="PF08772">
    <property type="entry name" value="Zn_ribbon_NOB1"/>
    <property type="match status" value="1"/>
</dbReference>
<dbReference type="PANTHER" id="PTHR12814:SF2">
    <property type="entry name" value="RNA-BINDING PROTEIN NOB1"/>
    <property type="match status" value="1"/>
</dbReference>
<feature type="binding site" evidence="8">
    <location>
        <position position="378"/>
    </location>
    <ligand>
        <name>Zn(2+)</name>
        <dbReference type="ChEBI" id="CHEBI:29105"/>
    </ligand>
</feature>
<feature type="compositionally biased region" description="Polar residues" evidence="9">
    <location>
        <begin position="181"/>
        <end position="191"/>
    </location>
</feature>
<dbReference type="CDD" id="cd09876">
    <property type="entry name" value="PIN_Nob1-like"/>
    <property type="match status" value="1"/>
</dbReference>
<sequence length="519" mass="58821">MPDQIASDGKIGIDSLVLDAGPLITQTASSLQQYAKTFYTTPGVHGELKDEHSRRQLTLWDDKLVIRQPKKEYIQKVSRFAKLTGDYAVLSLNDIHIIALAYELECEKNHGDWRLRSFPGEKIDYQARKAQAFGLPISKNESVEKASEPKTDGDAEKIDTTDNEKPDDKKYHNDSDENRSTDNSQGVSAQVAQEEKVVNQQASEQGATETKKSKPRRRGGKKQRMKRELREESNEGGVVVGAPKEEKSEEDAWAPVSQEKPEKSSIQAVNIDTIEQEYDDEDDDGEWITPETLQDELIKDSAEQVEERSDDNTNTPFIKAVLATGDFACQNVAMQIGINLINIMTGKQIKRVRNYMYRCHACFRLTPIPKNGIPKYFCPFCGGNTLLRCAVSVDSKTGKITPHLKANFQWIRRGEKYSLPSPLSKNQQKLQGKAGYQHNKQGRNILDEGPLILREDQKEYEKAIKNYEWQRKQQEKVLSDWVGGGSADNFISPFTSKTFRPSDIRVGRGRYANSTRRRK</sequence>
<feature type="compositionally biased region" description="Basic residues" evidence="9">
    <location>
        <begin position="213"/>
        <end position="225"/>
    </location>
</feature>
<evidence type="ECO:0000256" key="9">
    <source>
        <dbReference type="SAM" id="MobiDB-lite"/>
    </source>
</evidence>
<dbReference type="AlphaFoldDB" id="G8YDU4"/>
<dbReference type="SUPFAM" id="SSF144206">
    <property type="entry name" value="NOB1 zinc finger-like"/>
    <property type="match status" value="1"/>
</dbReference>
<keyword evidence="4" id="KW-0378">Hydrolase</keyword>
<feature type="binding site" evidence="8">
    <location>
        <position position="359"/>
    </location>
    <ligand>
        <name>Zn(2+)</name>
        <dbReference type="ChEBI" id="CHEBI:29105"/>
    </ligand>
</feature>
<comment type="similarity">
    <text evidence="1 7">Belongs to the NOB1 family.</text>
</comment>
<gene>
    <name evidence="12" type="primary">Piso0_001241</name>
    <name evidence="12" type="ORF">GNLVRS01_PISO0I00602g</name>
</gene>
<dbReference type="eggNOG" id="KOG2463">
    <property type="taxonomic scope" value="Eukaryota"/>
</dbReference>
<dbReference type="Proteomes" id="UP000005222">
    <property type="component" value="Chromosome I"/>
</dbReference>
<dbReference type="EMBL" id="FO082051">
    <property type="protein sequence ID" value="CCE81343.1"/>
    <property type="molecule type" value="Genomic_DNA"/>
</dbReference>
<dbReference type="PIRSF" id="PIRSF037125">
    <property type="entry name" value="D-site_20S_pre-rRNA_nuclease"/>
    <property type="match status" value="1"/>
</dbReference>
<evidence type="ECO:0000256" key="6">
    <source>
        <dbReference type="ARBA" id="ARBA00023242"/>
    </source>
</evidence>
<dbReference type="GO" id="GO:0046872">
    <property type="term" value="F:metal ion binding"/>
    <property type="evidence" value="ECO:0007669"/>
    <property type="project" value="UniProtKB-UniRule"/>
</dbReference>
<evidence type="ECO:0000256" key="7">
    <source>
        <dbReference type="PIRNR" id="PIRNR037125"/>
    </source>
</evidence>
<dbReference type="GO" id="GO:0005737">
    <property type="term" value="C:cytoplasm"/>
    <property type="evidence" value="ECO:0007669"/>
    <property type="project" value="UniProtKB-ARBA"/>
</dbReference>
<feature type="binding site" evidence="8">
    <location>
        <position position="362"/>
    </location>
    <ligand>
        <name>Zn(2+)</name>
        <dbReference type="ChEBI" id="CHEBI:29105"/>
    </ligand>
</feature>
<organism evidence="12 13">
    <name type="scientific">Pichia sorbitophila (strain ATCC MYA-4447 / BCRC 22081 / CBS 7064 / NBRC 10061 / NRRL Y-12695)</name>
    <name type="common">Hybrid yeast</name>
    <dbReference type="NCBI Taxonomy" id="559304"/>
    <lineage>
        <taxon>Eukaryota</taxon>
        <taxon>Fungi</taxon>
        <taxon>Dikarya</taxon>
        <taxon>Ascomycota</taxon>
        <taxon>Saccharomycotina</taxon>
        <taxon>Pichiomycetes</taxon>
        <taxon>Debaryomycetaceae</taxon>
        <taxon>Millerozyma</taxon>
    </lineage>
</organism>
<dbReference type="InterPro" id="IPR033411">
    <property type="entry name" value="Ribonuclease_PIN"/>
</dbReference>
<keyword evidence="5 7" id="KW-0862">Zinc</keyword>
<accession>G8YDU4</accession>
<dbReference type="InterPro" id="IPR039907">
    <property type="entry name" value="NOB1"/>
</dbReference>
<evidence type="ECO:0000256" key="2">
    <source>
        <dbReference type="ARBA" id="ARBA00022722"/>
    </source>
</evidence>
<dbReference type="GO" id="GO:0030688">
    <property type="term" value="C:preribosome, small subunit precursor"/>
    <property type="evidence" value="ECO:0007669"/>
    <property type="project" value="TreeGrafter"/>
</dbReference>
<evidence type="ECO:0000313" key="12">
    <source>
        <dbReference type="EMBL" id="CCE81343.1"/>
    </source>
</evidence>
<evidence type="ECO:0000256" key="8">
    <source>
        <dbReference type="PIRSR" id="PIRSR037125-1"/>
    </source>
</evidence>
<name>G8YDU4_PICSO</name>
<keyword evidence="13" id="KW-1185">Reference proteome</keyword>
<keyword evidence="6 7" id="KW-0539">Nucleus</keyword>
<protein>
    <recommendedName>
        <fullName evidence="7">20S-pre-rRNA D-site endonuclease NOB1</fullName>
    </recommendedName>
</protein>
<evidence type="ECO:0000256" key="4">
    <source>
        <dbReference type="ARBA" id="ARBA00022801"/>
    </source>
</evidence>
<dbReference type="GO" id="GO:0004521">
    <property type="term" value="F:RNA endonuclease activity"/>
    <property type="evidence" value="ECO:0007669"/>
    <property type="project" value="UniProtKB-UniRule"/>
</dbReference>
<feature type="binding site" evidence="8">
    <location>
        <position position="381"/>
    </location>
    <ligand>
        <name>Zn(2+)</name>
        <dbReference type="ChEBI" id="CHEBI:29105"/>
    </ligand>
</feature>
<evidence type="ECO:0000313" key="13">
    <source>
        <dbReference type="Proteomes" id="UP000005222"/>
    </source>
</evidence>
<dbReference type="GO" id="GO:0005730">
    <property type="term" value="C:nucleolus"/>
    <property type="evidence" value="ECO:0007669"/>
    <property type="project" value="UniProtKB-SubCell"/>
</dbReference>
<evidence type="ECO:0000259" key="11">
    <source>
        <dbReference type="Pfam" id="PF17146"/>
    </source>
</evidence>
<proteinExistence type="inferred from homology"/>
<reference evidence="12 13" key="1">
    <citation type="journal article" date="2012" name="G3 (Bethesda)">
        <title>Pichia sorbitophila, an interspecies yeast hybrid reveals early steps of genome resolution following polyploidization.</title>
        <authorList>
            <person name="Leh Louis V."/>
            <person name="Despons L."/>
            <person name="Friedrich A."/>
            <person name="Martin T."/>
            <person name="Durrens P."/>
            <person name="Casaregola S."/>
            <person name="Neuveglise C."/>
            <person name="Fairhead C."/>
            <person name="Marck C."/>
            <person name="Cruz J.A."/>
            <person name="Straub M.L."/>
            <person name="Kugler V."/>
            <person name="Sacerdot C."/>
            <person name="Uzunov Z."/>
            <person name="Thierry A."/>
            <person name="Weiss S."/>
            <person name="Bleykasten C."/>
            <person name="De Montigny J."/>
            <person name="Jacques N."/>
            <person name="Jung P."/>
            <person name="Lemaire M."/>
            <person name="Mallet S."/>
            <person name="Morel G."/>
            <person name="Richard G.F."/>
            <person name="Sarkar A."/>
            <person name="Savel G."/>
            <person name="Schacherer J."/>
            <person name="Seret M.L."/>
            <person name="Talla E."/>
            <person name="Samson G."/>
            <person name="Jubin C."/>
            <person name="Poulain J."/>
            <person name="Vacherie B."/>
            <person name="Barbe V."/>
            <person name="Pelletier E."/>
            <person name="Sherman D.J."/>
            <person name="Westhof E."/>
            <person name="Weissenbach J."/>
            <person name="Baret P.V."/>
            <person name="Wincker P."/>
            <person name="Gaillardin C."/>
            <person name="Dujon B."/>
            <person name="Souciet J.L."/>
        </authorList>
    </citation>
    <scope>NUCLEOTIDE SEQUENCE [LARGE SCALE GENOMIC DNA]</scope>
    <source>
        <strain evidence="13">ATCC MYA-4447 / BCRC 22081 / CBS 7064 / NBRC 10061 / NRRL Y-12695</strain>
    </source>
</reference>
<dbReference type="InterPro" id="IPR017117">
    <property type="entry name" value="Nob1_euk"/>
</dbReference>
<evidence type="ECO:0000256" key="3">
    <source>
        <dbReference type="ARBA" id="ARBA00022723"/>
    </source>
</evidence>
<evidence type="ECO:0000256" key="1">
    <source>
        <dbReference type="ARBA" id="ARBA00005858"/>
    </source>
</evidence>
<dbReference type="InterPro" id="IPR036283">
    <property type="entry name" value="NOB1_Zf-like_sf"/>
</dbReference>
<dbReference type="HOGENOM" id="CLU_024666_2_1_1"/>
<dbReference type="PANTHER" id="PTHR12814">
    <property type="entry name" value="RNA-BINDING PROTEIN NOB1"/>
    <property type="match status" value="1"/>
</dbReference>
<evidence type="ECO:0000259" key="10">
    <source>
        <dbReference type="Pfam" id="PF08772"/>
    </source>
</evidence>
<comment type="function">
    <text evidence="7">Required for the synthesis of 40S ribosome subunits. Has a role in processing 20S pre-rRNA into the mature 18S rRNA, where it is required for cleavage at the 3' end of the mature 18S rRNA (D-site). Accompanies the 20S pre-rRNA from the nucleus to the cytoplasm.</text>
</comment>
<dbReference type="Pfam" id="PF17146">
    <property type="entry name" value="PIN_6"/>
    <property type="match status" value="1"/>
</dbReference>